<accession>A0ABV4H1K8</accession>
<keyword evidence="3" id="KW-1185">Reference proteome</keyword>
<evidence type="ECO:0000313" key="3">
    <source>
        <dbReference type="Proteomes" id="UP001565927"/>
    </source>
</evidence>
<dbReference type="EMBL" id="JBGFTU010000012">
    <property type="protein sequence ID" value="MEZ0165450.1"/>
    <property type="molecule type" value="Genomic_DNA"/>
</dbReference>
<proteinExistence type="predicted"/>
<dbReference type="RefSeq" id="WP_370441677.1">
    <property type="nucleotide sequence ID" value="NZ_JBGFTU010000012.1"/>
</dbReference>
<dbReference type="Proteomes" id="UP001565927">
    <property type="component" value="Unassembled WGS sequence"/>
</dbReference>
<sequence length="192" mass="20874">MAPRDPRSDDLPQDPSPVLSPALAHDVLPGLLEPVLAGVLDAADALSCARTVRVELSELPLPSLRRRRGLLQEELRRVQHWHRLVRARRDLLVATACGPEDLHVPVEAATHGGPLEHHLHPAEVGLDPADGLRGLLLLDRPIRGGVLPEQLRELSGAQIRLTEYENALLAELAVATDVLAERCRALFGPTSP</sequence>
<evidence type="ECO:0000313" key="2">
    <source>
        <dbReference type="EMBL" id="MEZ0165450.1"/>
    </source>
</evidence>
<protein>
    <submittedName>
        <fullName evidence="2">Uncharacterized protein</fullName>
    </submittedName>
</protein>
<gene>
    <name evidence="2" type="ORF">AB2L27_11835</name>
</gene>
<feature type="region of interest" description="Disordered" evidence="1">
    <location>
        <begin position="1"/>
        <end position="20"/>
    </location>
</feature>
<comment type="caution">
    <text evidence="2">The sequence shown here is derived from an EMBL/GenBank/DDBJ whole genome shotgun (WGS) entry which is preliminary data.</text>
</comment>
<feature type="compositionally biased region" description="Basic and acidic residues" evidence="1">
    <location>
        <begin position="1"/>
        <end position="10"/>
    </location>
</feature>
<evidence type="ECO:0000256" key="1">
    <source>
        <dbReference type="SAM" id="MobiDB-lite"/>
    </source>
</evidence>
<reference evidence="2 3" key="1">
    <citation type="submission" date="2024-07" db="EMBL/GenBank/DDBJ databases">
        <authorList>
            <person name="Thanompreechachai J."/>
            <person name="Duangmal K."/>
        </authorList>
    </citation>
    <scope>NUCLEOTIDE SEQUENCE [LARGE SCALE GENOMIC DNA]</scope>
    <source>
        <strain evidence="2 3">LSe6-4</strain>
    </source>
</reference>
<organism evidence="2 3">
    <name type="scientific">Kineococcus halophytocola</name>
    <dbReference type="NCBI Taxonomy" id="3234027"/>
    <lineage>
        <taxon>Bacteria</taxon>
        <taxon>Bacillati</taxon>
        <taxon>Actinomycetota</taxon>
        <taxon>Actinomycetes</taxon>
        <taxon>Kineosporiales</taxon>
        <taxon>Kineosporiaceae</taxon>
        <taxon>Kineococcus</taxon>
    </lineage>
</organism>
<name>A0ABV4H1K8_9ACTN</name>